<feature type="compositionally biased region" description="Basic and acidic residues" evidence="1">
    <location>
        <begin position="1764"/>
        <end position="1776"/>
    </location>
</feature>
<name>A0A9P1CAB5_9DINO</name>
<proteinExistence type="predicted"/>
<protein>
    <submittedName>
        <fullName evidence="4">ATP-dependent DNA helicase</fullName>
    </submittedName>
</protein>
<keyword evidence="4" id="KW-0547">Nucleotide-binding</keyword>
<feature type="compositionally biased region" description="Basic and acidic residues" evidence="1">
    <location>
        <begin position="1184"/>
        <end position="1200"/>
    </location>
</feature>
<keyword evidence="4" id="KW-0067">ATP-binding</keyword>
<evidence type="ECO:0000256" key="1">
    <source>
        <dbReference type="SAM" id="MobiDB-lite"/>
    </source>
</evidence>
<evidence type="ECO:0000313" key="3">
    <source>
        <dbReference type="EMBL" id="CAL1141862.1"/>
    </source>
</evidence>
<feature type="region of interest" description="Disordered" evidence="1">
    <location>
        <begin position="740"/>
        <end position="764"/>
    </location>
</feature>
<evidence type="ECO:0000313" key="4">
    <source>
        <dbReference type="EMBL" id="CAL4775799.1"/>
    </source>
</evidence>
<dbReference type="SUPFAM" id="SSF52540">
    <property type="entry name" value="P-loop containing nucleoside triphosphate hydrolases"/>
    <property type="match status" value="1"/>
</dbReference>
<gene>
    <name evidence="2" type="ORF">C1SCF055_LOCUS15651</name>
</gene>
<dbReference type="Proteomes" id="UP001152797">
    <property type="component" value="Unassembled WGS sequence"/>
</dbReference>
<comment type="caution">
    <text evidence="2">The sequence shown here is derived from an EMBL/GenBank/DDBJ whole genome shotgun (WGS) entry which is preliminary data.</text>
</comment>
<evidence type="ECO:0000313" key="2">
    <source>
        <dbReference type="EMBL" id="CAI3988487.1"/>
    </source>
</evidence>
<dbReference type="Gene3D" id="3.40.50.300">
    <property type="entry name" value="P-loop containing nucleotide triphosphate hydrolases"/>
    <property type="match status" value="1"/>
</dbReference>
<feature type="region of interest" description="Disordered" evidence="1">
    <location>
        <begin position="2580"/>
        <end position="2623"/>
    </location>
</feature>
<dbReference type="EMBL" id="CAMXCT020001270">
    <property type="protein sequence ID" value="CAL1141862.1"/>
    <property type="molecule type" value="Genomic_DNA"/>
</dbReference>
<evidence type="ECO:0000313" key="5">
    <source>
        <dbReference type="Proteomes" id="UP001152797"/>
    </source>
</evidence>
<dbReference type="InterPro" id="IPR027417">
    <property type="entry name" value="P-loop_NTPase"/>
</dbReference>
<feature type="non-terminal residue" evidence="2">
    <location>
        <position position="2802"/>
    </location>
</feature>
<reference evidence="3" key="2">
    <citation type="submission" date="2024-04" db="EMBL/GenBank/DDBJ databases">
        <authorList>
            <person name="Chen Y."/>
            <person name="Shah S."/>
            <person name="Dougan E. K."/>
            <person name="Thang M."/>
            <person name="Chan C."/>
        </authorList>
    </citation>
    <scope>NUCLEOTIDE SEQUENCE [LARGE SCALE GENOMIC DNA]</scope>
</reference>
<dbReference type="EMBL" id="CAMXCT010001270">
    <property type="protein sequence ID" value="CAI3988487.1"/>
    <property type="molecule type" value="Genomic_DNA"/>
</dbReference>
<feature type="compositionally biased region" description="Basic and acidic residues" evidence="1">
    <location>
        <begin position="2605"/>
        <end position="2623"/>
    </location>
</feature>
<dbReference type="EMBL" id="CAMXCT030001270">
    <property type="protein sequence ID" value="CAL4775799.1"/>
    <property type="molecule type" value="Genomic_DNA"/>
</dbReference>
<feature type="compositionally biased region" description="Basic residues" evidence="1">
    <location>
        <begin position="2789"/>
        <end position="2802"/>
    </location>
</feature>
<feature type="region of interest" description="Disordered" evidence="1">
    <location>
        <begin position="2774"/>
        <end position="2802"/>
    </location>
</feature>
<keyword evidence="4" id="KW-0347">Helicase</keyword>
<organism evidence="2">
    <name type="scientific">Cladocopium goreaui</name>
    <dbReference type="NCBI Taxonomy" id="2562237"/>
    <lineage>
        <taxon>Eukaryota</taxon>
        <taxon>Sar</taxon>
        <taxon>Alveolata</taxon>
        <taxon>Dinophyceae</taxon>
        <taxon>Suessiales</taxon>
        <taxon>Symbiodiniaceae</taxon>
        <taxon>Cladocopium</taxon>
    </lineage>
</organism>
<feature type="non-terminal residue" evidence="2">
    <location>
        <position position="1"/>
    </location>
</feature>
<feature type="region of interest" description="Disordered" evidence="1">
    <location>
        <begin position="1177"/>
        <end position="1212"/>
    </location>
</feature>
<keyword evidence="5" id="KW-1185">Reference proteome</keyword>
<reference evidence="2" key="1">
    <citation type="submission" date="2022-10" db="EMBL/GenBank/DDBJ databases">
        <authorList>
            <person name="Chen Y."/>
            <person name="Dougan E. K."/>
            <person name="Chan C."/>
            <person name="Rhodes N."/>
            <person name="Thang M."/>
        </authorList>
    </citation>
    <scope>NUCLEOTIDE SEQUENCE</scope>
</reference>
<feature type="region of interest" description="Disordered" evidence="1">
    <location>
        <begin position="1764"/>
        <end position="1784"/>
    </location>
</feature>
<sequence length="2802" mass="311726">DVLFGVTCDLFIAAILQRMQGERASAVEDDVCEVLGKLYAMEASPHPRRGWERTVAAIGKCLKRQATLPSKPGGGHWTKEEQLDKGVFLPKQHCPFEGCSWRGQVADETLDHVAEAHYTPEVAEAVQALGAVAFKAALHTVLNAAVSWSCKQGVPVVSIAQDRRALRVFHESVTHADLQALICFCCGCVHPHLPGEPRQKISWKQAGKPVPGKEEVFETFLGLSPQQIEEFFGMETFLRRFGSCGPGFPNLQEVVWQRELEDWQCIVPFEIGDVRILCNPEDRRCQLEHAADICSQCEVPICCSCQKALQKRSPEMPVRALSNNLWTGFAAPMLAVEDVSYLEAVLASPCMLSLVCFSLEVKHGNVMLEKAQHQRMESVMQRALELPEDGVLEELVALARQSQSDMENLQAAKHGTPPLGEREKARAFEGVRPSADVAAAVRGEEMHVFTGSEMVDQFTSDFFCQAFPFVFKGQLAMPDMERQPRRRAVAVELAEFTELMGQRVEHQFGGDWCFSYVRWNYWFRQQLHRARGLSLRRIGLSQEALRLLQEARHIMGKLHGTSGVRTLMRYRAKAMQVAYGAPVFVTLSPAEKHNYLMLRLARWRRTDPAVVQDPSLQKVSGRPFAARRCLWAVIESLQQVATLEELGQRIVAEGEAVVEAFCFKQHVCMQEHAMPSRWDEGERARVEEAWPDYSEREDLLLLPQFFGDAVEEWGLTEEEMVSEGEVWKQKYRGDVQEVQMTRQHHIHPKDKKGERQPLAGCRKSENKSQCRAGYPMDSQVTSEGMVVCPGVAEKFGLALTGRRNSLGSLFGPRSCPWLNGSHPALLAAGRHNSDVQLSCRLPLCKQSHWSLCSKQCVEQVSRRHAQRIVADCFVRGIVRGAVETENLNMHAVATQWDPCAAECMQTFRTAVLPGAALLEVIERASEGKSLRGMKGNLQVVQGEVVLRDLALLYGLRGSEVAVAYLSPYEFVRYWEVKLVAVVGQEPGRWRRVVRFPESVEFPELSRMWCMVERLHPVAPEFRGCPVGRPGAMTPEGRAQLLLVYFTPWVLDGSMERPPHVVHAQQLQAAGDDGQRKSWQEGLNAYLKRGGEDESDDGEQDVELQPSEAILEMVLPTKIGGDPRRRAGLTHFENSSQAFERVHVLWPESATTFGVHDSIRQHRWKDCSGLLSSVKKLGKNKRKRETGEGREEVEAREERTAKKSKSPPLMLLVHGGPGTGKSAVIFALKKFYVDVMKFEIGHELLIGSLQASVAAMLGGETLHHIAGINPYHSQGSGSDMSQEVKQKEVSRRLAFARHLVIDEVFMLSAGFFAEAEAHIRAKVPQNSLELLWGQGVELIEFLEVYRCKDPWWQQVLEEFRVMDVTANTHAFLHGLETTVPGSYLKGQLLCGNMNCRDLEQKWQLLKQKGASWEQCRSLECAVCSLERQSRCRVLQERAPSAYVLGDAPVDAALALEGFKEAPCIVPNNDTRTEINKARSLRFAAEREEQLQWCMAEDIISAKALQIEPELGRRKVEFLRRTDKSCGDLSGIVPLVKQMPVFLTQHVDRDPERNLLKGRRGFVEDWILDKEEVEGDPTAKEVVLTRPPVCVILCFPEGTWKLPGLEPGSYPIQVWKQDWYVDQKQRYPKLRVTRRQLPFCPGFAGTANFAQGQNLGKVFADVSIADGTSGQTCYVALSRVSMRQDIFLLREFPREMFSKAGKAIPELLLQHLKNEQIDWARVTDDLLGPETQSRSAGWQPWLECHTCGLKPVADFADVELERGRDRRSVGVGEERQQGGEEGSEACGLRVAAEEEAVAMRLGAVTKAVAEMDLAGLGQLATQEAVDSYIASAGEALETRANQVLQAYGWLGDVPPGEKLKAMVTWPLEKAEETQGLVLKKWESIWGNLPPTAQQHLDAASFKKAFLLDEGFSLAKKHLQQEKAAEGSPAKRPRQDLLPSVPAGLAGQTIEEILQNGRSANRLKCWVLAATGSPQARKTGRGKPSNIVSILVSDGKMDAVITCWGECAKTLHDGASGRQGQHIALAPLGAGTRNPRMGLPELLGGRGLTIEVVADGEEEGVPPPSFLPLQQLAEVGDWASVNIQGRVLEIMPGGDFKVVDDCGVAVRVHAELARLPQLQEGQKVDLLLATKSSRFANVSISSFTAIRPGEQLDPEAVALPSRVIFALWKDFLWLLTALESTSCGPSAGEPVQKVHAEFKNRWKTGALRGTPSLAEALCRSWPSWIWMENIAAAVSKRLRRADAGGPWRYPRWIWMENIAAAVSKRLHRADAGHVGWKIYASPIRLLMTAVAGGSGWRTQQLLCPNGCTEQTQVAHGGIRGATQTHEQVTAMAATLLQEYTWEIPQVHRRASRTVAPRQLRKTSKGLVAVMRSQNVLNSENAKEWLQQIDAAPPAPIASVWTEVDAWFVQRGHQFAVEGVRPLASLWGSAEELPPNLAVSLAMHGQLALPEQPVFAEEEEWRLYPLNFAPPTPTAAANQAGLHKSVPHWNKGWKIEYHGSSLYGISSAIAVGEVFPSEPDTAAHRSACGRGAYSTGSLKMAARYAITHYFHDPLAPMHPWVVKMVLLIGIPSDGGDLPVAAWEQQDRSGLSKSEKKRTPAFKLTEDDDRLSKRQMRSEQGGRAREKDWTTEALDYSQSTSGIALGAAITLSLKRVRSTVDALACLCGGMGLVATLPGAYASGRWVANEKRSFCKWSSTFKGPEVAMCGTKRGAVWPGSDALSPMQKQSCTVRFWSFLQIVKQLQQIFLEFQVRFWSFLQIVKQLQQIFLEFQVALGKRSKAEKAGKEHETRKGDRKHQDKKKGKQK</sequence>
<feature type="compositionally biased region" description="Basic and acidic residues" evidence="1">
    <location>
        <begin position="2775"/>
        <end position="2788"/>
    </location>
</feature>
<accession>A0A9P1CAB5</accession>
<dbReference type="OrthoDB" id="432234at2759"/>
<feature type="region of interest" description="Disordered" evidence="1">
    <location>
        <begin position="1916"/>
        <end position="1938"/>
    </location>
</feature>
<keyword evidence="4" id="KW-0378">Hydrolase</keyword>
<dbReference type="GO" id="GO:0004386">
    <property type="term" value="F:helicase activity"/>
    <property type="evidence" value="ECO:0007669"/>
    <property type="project" value="UniProtKB-KW"/>
</dbReference>